<dbReference type="Proteomes" id="UP000799767">
    <property type="component" value="Unassembled WGS sequence"/>
</dbReference>
<dbReference type="AlphaFoldDB" id="A0A6A6PII5"/>
<dbReference type="GeneID" id="54475624"/>
<organism evidence="2 3">
    <name type="scientific">Neohortaea acidophila</name>
    <dbReference type="NCBI Taxonomy" id="245834"/>
    <lineage>
        <taxon>Eukaryota</taxon>
        <taxon>Fungi</taxon>
        <taxon>Dikarya</taxon>
        <taxon>Ascomycota</taxon>
        <taxon>Pezizomycotina</taxon>
        <taxon>Dothideomycetes</taxon>
        <taxon>Dothideomycetidae</taxon>
        <taxon>Mycosphaerellales</taxon>
        <taxon>Teratosphaeriaceae</taxon>
        <taxon>Neohortaea</taxon>
    </lineage>
</organism>
<keyword evidence="2" id="KW-0346">Stress response</keyword>
<evidence type="ECO:0000256" key="1">
    <source>
        <dbReference type="SAM" id="MobiDB-lite"/>
    </source>
</evidence>
<dbReference type="RefSeq" id="XP_033585913.1">
    <property type="nucleotide sequence ID" value="XM_033734622.1"/>
</dbReference>
<sequence>MTDNLRQSATDKAGSALKPDSEKSTVELAQDKAKSAADSVASTLQPEGEKSATQKATDTVSGSGSEGNTYLEQAQEALGNAAQQAQETLGHVVEQAKEALGYGEQPPST</sequence>
<feature type="compositionally biased region" description="Basic and acidic residues" evidence="1">
    <location>
        <begin position="19"/>
        <end position="35"/>
    </location>
</feature>
<dbReference type="EMBL" id="MU001641">
    <property type="protein sequence ID" value="KAF2479343.1"/>
    <property type="molecule type" value="Genomic_DNA"/>
</dbReference>
<name>A0A6A6PII5_9PEZI</name>
<dbReference type="InterPro" id="IPR007250">
    <property type="entry name" value="HSP9_HSP12"/>
</dbReference>
<dbReference type="Pfam" id="PF04119">
    <property type="entry name" value="HSP9_HSP12"/>
    <property type="match status" value="1"/>
</dbReference>
<evidence type="ECO:0000313" key="3">
    <source>
        <dbReference type="Proteomes" id="UP000799767"/>
    </source>
</evidence>
<feature type="compositionally biased region" description="Polar residues" evidence="1">
    <location>
        <begin position="53"/>
        <end position="68"/>
    </location>
</feature>
<dbReference type="PIRSF" id="PIRSF002590">
    <property type="entry name" value="HSP9/HSP12_fun"/>
    <property type="match status" value="1"/>
</dbReference>
<evidence type="ECO:0000313" key="2">
    <source>
        <dbReference type="EMBL" id="KAF2479343.1"/>
    </source>
</evidence>
<dbReference type="OrthoDB" id="2348401at2759"/>
<gene>
    <name evidence="2" type="ORF">BDY17DRAFT_303700</name>
</gene>
<feature type="compositionally biased region" description="Polar residues" evidence="1">
    <location>
        <begin position="1"/>
        <end position="10"/>
    </location>
</feature>
<proteinExistence type="predicted"/>
<accession>A0A6A6PII5</accession>
<feature type="region of interest" description="Disordered" evidence="1">
    <location>
        <begin position="1"/>
        <end position="68"/>
    </location>
</feature>
<protein>
    <submittedName>
        <fullName evidence="2">Heat shock protein 9/12-domain-containing protein</fullName>
    </submittedName>
</protein>
<keyword evidence="3" id="KW-1185">Reference proteome</keyword>
<reference evidence="2" key="1">
    <citation type="journal article" date="2020" name="Stud. Mycol.">
        <title>101 Dothideomycetes genomes: a test case for predicting lifestyles and emergence of pathogens.</title>
        <authorList>
            <person name="Haridas S."/>
            <person name="Albert R."/>
            <person name="Binder M."/>
            <person name="Bloem J."/>
            <person name="Labutti K."/>
            <person name="Salamov A."/>
            <person name="Andreopoulos B."/>
            <person name="Baker S."/>
            <person name="Barry K."/>
            <person name="Bills G."/>
            <person name="Bluhm B."/>
            <person name="Cannon C."/>
            <person name="Castanera R."/>
            <person name="Culley D."/>
            <person name="Daum C."/>
            <person name="Ezra D."/>
            <person name="Gonzalez J."/>
            <person name="Henrissat B."/>
            <person name="Kuo A."/>
            <person name="Liang C."/>
            <person name="Lipzen A."/>
            <person name="Lutzoni F."/>
            <person name="Magnuson J."/>
            <person name="Mondo S."/>
            <person name="Nolan M."/>
            <person name="Ohm R."/>
            <person name="Pangilinan J."/>
            <person name="Park H.-J."/>
            <person name="Ramirez L."/>
            <person name="Alfaro M."/>
            <person name="Sun H."/>
            <person name="Tritt A."/>
            <person name="Yoshinaga Y."/>
            <person name="Zwiers L.-H."/>
            <person name="Turgeon B."/>
            <person name="Goodwin S."/>
            <person name="Spatafora J."/>
            <person name="Crous P."/>
            <person name="Grigoriev I."/>
        </authorList>
    </citation>
    <scope>NUCLEOTIDE SEQUENCE</scope>
    <source>
        <strain evidence="2">CBS 113389</strain>
    </source>
</reference>
<dbReference type="Gene3D" id="6.10.250.2440">
    <property type="match status" value="2"/>
</dbReference>